<dbReference type="Gene3D" id="2.160.20.10">
    <property type="entry name" value="Single-stranded right-handed beta-helix, Pectin lyase-like"/>
    <property type="match status" value="1"/>
</dbReference>
<sequence>MSQRDFTNQRGTQQNWFGTLPCLLLASFCFLNLFANEVEATIYEVGPEQKYLSVEKVPWESLNAGDEVRIHWRPRPYHAKWVICRRGTKDKPIVVKGIPSEKGELPVIDGRRAVTRPQLRFWGEQRGIIKIGGARDPADTMPAYIVIENLDIRSARPSFFYFSSDGLQKYFQNAAAIFIEKGEHITIRNCYLHDCGNGLFVAYESKDLLIENCSIYHNGIADSYYEHNVYTEAAGITFQGNYLGPLRKDCLGNNLKDRSAGLVVRYNWIESGNRQLDLVDSEGGDTIRYDPRYRSTYVYGNVLIKRKEDSNSQLIHYGGDSGDESAYRKGTLFFYNNTVVTRRPSSTLVLLSTNSEHLDCRNNILYTTQAGNSFSILDEKGTASLSFNWIKAGWKAAHSSRFGNVSSEHEIESGDDPGFQDEEKNLFFLTPKSACLNKNGPLPDAVQKNFPIQKQFKGPRGTKERPAESLKDLGALGRESEEKAD</sequence>
<dbReference type="InterPro" id="IPR011050">
    <property type="entry name" value="Pectin_lyase_fold/virulence"/>
</dbReference>
<organism evidence="3 4">
    <name type="scientific">Gimesia fumaroli</name>
    <dbReference type="NCBI Taxonomy" id="2527976"/>
    <lineage>
        <taxon>Bacteria</taxon>
        <taxon>Pseudomonadati</taxon>
        <taxon>Planctomycetota</taxon>
        <taxon>Planctomycetia</taxon>
        <taxon>Planctomycetales</taxon>
        <taxon>Planctomycetaceae</taxon>
        <taxon>Gimesia</taxon>
    </lineage>
</organism>
<evidence type="ECO:0000256" key="1">
    <source>
        <dbReference type="SAM" id="MobiDB-lite"/>
    </source>
</evidence>
<dbReference type="InterPro" id="IPR012334">
    <property type="entry name" value="Pectin_lyas_fold"/>
</dbReference>
<evidence type="ECO:0000313" key="3">
    <source>
        <dbReference type="EMBL" id="QDV51616.1"/>
    </source>
</evidence>
<dbReference type="KEGG" id="gfm:Enr17x_36720"/>
<dbReference type="Pfam" id="PF13229">
    <property type="entry name" value="Beta_helix"/>
    <property type="match status" value="1"/>
</dbReference>
<dbReference type="SMART" id="SM00710">
    <property type="entry name" value="PbH1"/>
    <property type="match status" value="2"/>
</dbReference>
<accession>A0A518IEV6</accession>
<feature type="domain" description="Right handed beta helix" evidence="2">
    <location>
        <begin position="171"/>
        <end position="270"/>
    </location>
</feature>
<dbReference type="SUPFAM" id="SSF51126">
    <property type="entry name" value="Pectin lyase-like"/>
    <property type="match status" value="1"/>
</dbReference>
<feature type="region of interest" description="Disordered" evidence="1">
    <location>
        <begin position="444"/>
        <end position="485"/>
    </location>
</feature>
<dbReference type="EMBL" id="CP037452">
    <property type="protein sequence ID" value="QDV51616.1"/>
    <property type="molecule type" value="Genomic_DNA"/>
</dbReference>
<gene>
    <name evidence="3" type="ORF">Enr17x_36720</name>
</gene>
<evidence type="ECO:0000259" key="2">
    <source>
        <dbReference type="Pfam" id="PF13229"/>
    </source>
</evidence>
<keyword evidence="4" id="KW-1185">Reference proteome</keyword>
<dbReference type="Proteomes" id="UP000318313">
    <property type="component" value="Chromosome"/>
</dbReference>
<name>A0A518IEV6_9PLAN</name>
<evidence type="ECO:0000313" key="4">
    <source>
        <dbReference type="Proteomes" id="UP000318313"/>
    </source>
</evidence>
<reference evidence="3 4" key="1">
    <citation type="submission" date="2019-03" db="EMBL/GenBank/DDBJ databases">
        <title>Deep-cultivation of Planctomycetes and their phenomic and genomic characterization uncovers novel biology.</title>
        <authorList>
            <person name="Wiegand S."/>
            <person name="Jogler M."/>
            <person name="Boedeker C."/>
            <person name="Pinto D."/>
            <person name="Vollmers J."/>
            <person name="Rivas-Marin E."/>
            <person name="Kohn T."/>
            <person name="Peeters S.H."/>
            <person name="Heuer A."/>
            <person name="Rast P."/>
            <person name="Oberbeckmann S."/>
            <person name="Bunk B."/>
            <person name="Jeske O."/>
            <person name="Meyerdierks A."/>
            <person name="Storesund J.E."/>
            <person name="Kallscheuer N."/>
            <person name="Luecker S."/>
            <person name="Lage O.M."/>
            <person name="Pohl T."/>
            <person name="Merkel B.J."/>
            <person name="Hornburger P."/>
            <person name="Mueller R.-W."/>
            <person name="Bruemmer F."/>
            <person name="Labrenz M."/>
            <person name="Spormann A.M."/>
            <person name="Op den Camp H."/>
            <person name="Overmann J."/>
            <person name="Amann R."/>
            <person name="Jetten M.S.M."/>
            <person name="Mascher T."/>
            <person name="Medema M.H."/>
            <person name="Devos D.P."/>
            <person name="Kaster A.-K."/>
            <person name="Ovreas L."/>
            <person name="Rohde M."/>
            <person name="Galperin M.Y."/>
            <person name="Jogler C."/>
        </authorList>
    </citation>
    <scope>NUCLEOTIDE SEQUENCE [LARGE SCALE GENOMIC DNA]</scope>
    <source>
        <strain evidence="3 4">Enr17</strain>
    </source>
</reference>
<dbReference type="OrthoDB" id="8878147at2"/>
<proteinExistence type="predicted"/>
<feature type="compositionally biased region" description="Basic and acidic residues" evidence="1">
    <location>
        <begin position="461"/>
        <end position="471"/>
    </location>
</feature>
<dbReference type="InterPro" id="IPR006626">
    <property type="entry name" value="PbH1"/>
</dbReference>
<dbReference type="AlphaFoldDB" id="A0A518IEV6"/>
<dbReference type="RefSeq" id="WP_145310945.1">
    <property type="nucleotide sequence ID" value="NZ_CP037452.1"/>
</dbReference>
<dbReference type="InterPro" id="IPR039448">
    <property type="entry name" value="Beta_helix"/>
</dbReference>
<protein>
    <recommendedName>
        <fullName evidence="2">Right handed beta helix domain-containing protein</fullName>
    </recommendedName>
</protein>